<evidence type="ECO:0000256" key="5">
    <source>
        <dbReference type="ARBA" id="ARBA00022833"/>
    </source>
</evidence>
<evidence type="ECO:0000313" key="8">
    <source>
        <dbReference type="Proteomes" id="UP001152049"/>
    </source>
</evidence>
<dbReference type="SMART" id="SM00849">
    <property type="entry name" value="Lactamase_B"/>
    <property type="match status" value="1"/>
</dbReference>
<dbReference type="OrthoDB" id="10250730at2759"/>
<dbReference type="Proteomes" id="UP001152049">
    <property type="component" value="Unassembled WGS sequence"/>
</dbReference>
<dbReference type="Gene3D" id="3.60.15.10">
    <property type="entry name" value="Ribonuclease Z/Hydroxyacylglutathione hydrolase-like"/>
    <property type="match status" value="1"/>
</dbReference>
<dbReference type="Pfam" id="PF00753">
    <property type="entry name" value="Lactamase_B"/>
    <property type="match status" value="1"/>
</dbReference>
<name>A0A9W8RTZ5_9HYPO</name>
<sequence>MQKQQGIEFISTGRVRMRRNMSGQPISNKNTTLRLLRSFTGEWTDWLPIGVFLIRHPDGPILVDAGASPRCMERGYFPTIGFLATVLNELDVAEEDDLIRQLSTKGVAVKDLQAVVLTHLHHDHTGALKDIVEAAPDVPIYVSDQHWEAFGKHTTYAAMQGCTPNHWPDDFKPRTLHLTEDPVGPWPTSAKITKDGSVVAVPTPGHVPGHISVVVTEVNMQPSTTTTYFLTGDATYSLDLLEKEEPDGINDDPVTAFTSLQLIKEFARQQDVVILPSHDPNTLDILSEKKVYKPLK</sequence>
<evidence type="ECO:0000313" key="7">
    <source>
        <dbReference type="EMBL" id="KAJ4252915.1"/>
    </source>
</evidence>
<comment type="cofactor">
    <cofactor evidence="1">
        <name>Zn(2+)</name>
        <dbReference type="ChEBI" id="CHEBI:29105"/>
    </cofactor>
</comment>
<feature type="domain" description="Metallo-beta-lactamase" evidence="6">
    <location>
        <begin position="48"/>
        <end position="278"/>
    </location>
</feature>
<gene>
    <name evidence="7" type="ORF">NW762_010821</name>
</gene>
<accession>A0A9W8RTZ5</accession>
<dbReference type="InterPro" id="IPR001279">
    <property type="entry name" value="Metallo-B-lactamas"/>
</dbReference>
<keyword evidence="8" id="KW-1185">Reference proteome</keyword>
<evidence type="ECO:0000256" key="1">
    <source>
        <dbReference type="ARBA" id="ARBA00001947"/>
    </source>
</evidence>
<protein>
    <recommendedName>
        <fullName evidence="6">Metallo-beta-lactamase domain-containing protein</fullName>
    </recommendedName>
</protein>
<proteinExistence type="inferred from homology"/>
<dbReference type="PANTHER" id="PTHR42978:SF7">
    <property type="entry name" value="METALLO-HYDROLASE RV2300C-RELATED"/>
    <property type="match status" value="1"/>
</dbReference>
<keyword evidence="4" id="KW-0378">Hydrolase</keyword>
<dbReference type="SUPFAM" id="SSF56281">
    <property type="entry name" value="Metallo-hydrolase/oxidoreductase"/>
    <property type="match status" value="1"/>
</dbReference>
<dbReference type="GO" id="GO:0046872">
    <property type="term" value="F:metal ion binding"/>
    <property type="evidence" value="ECO:0007669"/>
    <property type="project" value="UniProtKB-KW"/>
</dbReference>
<dbReference type="PANTHER" id="PTHR42978">
    <property type="entry name" value="QUORUM-QUENCHING LACTONASE YTNP-RELATED-RELATED"/>
    <property type="match status" value="1"/>
</dbReference>
<evidence type="ECO:0000256" key="4">
    <source>
        <dbReference type="ARBA" id="ARBA00022801"/>
    </source>
</evidence>
<evidence type="ECO:0000256" key="2">
    <source>
        <dbReference type="ARBA" id="ARBA00007749"/>
    </source>
</evidence>
<dbReference type="InterPro" id="IPR051013">
    <property type="entry name" value="MBL_superfamily_lactonases"/>
</dbReference>
<keyword evidence="5" id="KW-0862">Zinc</keyword>
<comment type="similarity">
    <text evidence="2">Belongs to the metallo-beta-lactamase superfamily.</text>
</comment>
<comment type="caution">
    <text evidence="7">The sequence shown here is derived from an EMBL/GenBank/DDBJ whole genome shotgun (WGS) entry which is preliminary data.</text>
</comment>
<evidence type="ECO:0000256" key="3">
    <source>
        <dbReference type="ARBA" id="ARBA00022723"/>
    </source>
</evidence>
<keyword evidence="3" id="KW-0479">Metal-binding</keyword>
<reference evidence="7" key="1">
    <citation type="submission" date="2022-09" db="EMBL/GenBank/DDBJ databases">
        <title>Fusarium specimens isolated from Avocado Roots.</title>
        <authorList>
            <person name="Stajich J."/>
            <person name="Roper C."/>
            <person name="Heimlech-Rivalta G."/>
        </authorList>
    </citation>
    <scope>NUCLEOTIDE SEQUENCE</scope>
    <source>
        <strain evidence="7">CF00136</strain>
    </source>
</reference>
<dbReference type="InterPro" id="IPR036866">
    <property type="entry name" value="RibonucZ/Hydroxyglut_hydro"/>
</dbReference>
<dbReference type="CDD" id="cd07729">
    <property type="entry name" value="AHL_lactonase_MBL-fold"/>
    <property type="match status" value="1"/>
</dbReference>
<dbReference type="EMBL" id="JAOQAZ010000025">
    <property type="protein sequence ID" value="KAJ4252915.1"/>
    <property type="molecule type" value="Genomic_DNA"/>
</dbReference>
<dbReference type="AlphaFoldDB" id="A0A9W8RTZ5"/>
<dbReference type="GO" id="GO:0016787">
    <property type="term" value="F:hydrolase activity"/>
    <property type="evidence" value="ECO:0007669"/>
    <property type="project" value="UniProtKB-KW"/>
</dbReference>
<evidence type="ECO:0000259" key="6">
    <source>
        <dbReference type="SMART" id="SM00849"/>
    </source>
</evidence>
<organism evidence="7 8">
    <name type="scientific">Fusarium torreyae</name>
    <dbReference type="NCBI Taxonomy" id="1237075"/>
    <lineage>
        <taxon>Eukaryota</taxon>
        <taxon>Fungi</taxon>
        <taxon>Dikarya</taxon>
        <taxon>Ascomycota</taxon>
        <taxon>Pezizomycotina</taxon>
        <taxon>Sordariomycetes</taxon>
        <taxon>Hypocreomycetidae</taxon>
        <taxon>Hypocreales</taxon>
        <taxon>Nectriaceae</taxon>
        <taxon>Fusarium</taxon>
    </lineage>
</organism>